<dbReference type="EnsemblMetazoa" id="MDOA008534-RB">
    <property type="protein sequence ID" value="MDOA008534-PB"/>
    <property type="gene ID" value="MDOA008534"/>
</dbReference>
<gene>
    <name evidence="5" type="primary">101891555</name>
</gene>
<dbReference type="STRING" id="7370.A0A1I8MUB7"/>
<feature type="compositionally biased region" description="Polar residues" evidence="2">
    <location>
        <begin position="130"/>
        <end position="150"/>
    </location>
</feature>
<evidence type="ECO:0000256" key="1">
    <source>
        <dbReference type="ARBA" id="ARBA00022833"/>
    </source>
</evidence>
<evidence type="ECO:0000259" key="4">
    <source>
        <dbReference type="PROSITE" id="PS50076"/>
    </source>
</evidence>
<sequence>MLAHLEFIHKPRKETTKRKQTKTKSYIFFIQNLLSLWCTYVHMLILPTSVPVGYGYLILRGLTLLPANIMSSKRNFYEILNATPSATVEELKVNYKNLILQCHPDKLQQQQQQQQQTTNESSSSPSSSSKTINLENDPNYPTTTTPSPQRQEAEFVAITEAWNCLKDPLKRKRYDAELLLNKFHTHSNIYAHIQLKEMKKCLNTEIELEHHDDVDDDGSAQGGMESDNNNCHELPAYIYTYDCRCGGQYIVDESAEQYCRKVNNSGSSRSAGASSTLHDGGGGVQNDTKETTEGGVGVGGGDEHNNHDQNDDDNDDDADDDGELIVECSECSLVIILNG</sequence>
<keyword evidence="3" id="KW-1133">Transmembrane helix</keyword>
<dbReference type="AlphaFoldDB" id="A0A1I8MUB7"/>
<keyword evidence="3" id="KW-0472">Membrane</keyword>
<evidence type="ECO:0000256" key="2">
    <source>
        <dbReference type="SAM" id="MobiDB-lite"/>
    </source>
</evidence>
<dbReference type="PANTHER" id="PTHR45255:SF1">
    <property type="entry name" value="DNAJ HOMOLOG SUBFAMILY C MEMBER 24"/>
    <property type="match status" value="1"/>
</dbReference>
<dbReference type="InterPro" id="IPR036671">
    <property type="entry name" value="DPH_MB_sf"/>
</dbReference>
<dbReference type="GO" id="GO:0001671">
    <property type="term" value="F:ATPase activator activity"/>
    <property type="evidence" value="ECO:0007669"/>
    <property type="project" value="TreeGrafter"/>
</dbReference>
<evidence type="ECO:0000256" key="3">
    <source>
        <dbReference type="SAM" id="Phobius"/>
    </source>
</evidence>
<feature type="domain" description="J" evidence="4">
    <location>
        <begin position="75"/>
        <end position="178"/>
    </location>
</feature>
<dbReference type="PROSITE" id="PS00636">
    <property type="entry name" value="DNAJ_1"/>
    <property type="match status" value="1"/>
</dbReference>
<dbReference type="CDD" id="cd06257">
    <property type="entry name" value="DnaJ"/>
    <property type="match status" value="1"/>
</dbReference>
<dbReference type="VEuPathDB" id="VectorBase:MDOA008534"/>
<dbReference type="Gene3D" id="1.10.287.110">
    <property type="entry name" value="DnaJ domain"/>
    <property type="match status" value="1"/>
</dbReference>
<dbReference type="VEuPathDB" id="VectorBase:MDOMA2_017289"/>
<dbReference type="PANTHER" id="PTHR45255">
    <property type="entry name" value="DNAJ HOMOLOG SUBFAMILY C MEMBER 24"/>
    <property type="match status" value="1"/>
</dbReference>
<feature type="compositionally biased region" description="Low complexity" evidence="2">
    <location>
        <begin position="108"/>
        <end position="129"/>
    </location>
</feature>
<dbReference type="InterPro" id="IPR036869">
    <property type="entry name" value="J_dom_sf"/>
</dbReference>
<feature type="region of interest" description="Disordered" evidence="2">
    <location>
        <begin position="263"/>
        <end position="321"/>
    </location>
</feature>
<feature type="compositionally biased region" description="Acidic residues" evidence="2">
    <location>
        <begin position="310"/>
        <end position="321"/>
    </location>
</feature>
<feature type="compositionally biased region" description="Low complexity" evidence="2">
    <location>
        <begin position="265"/>
        <end position="275"/>
    </location>
</feature>
<keyword evidence="3" id="KW-0812">Transmembrane</keyword>
<dbReference type="eggNOG" id="KOG0713">
    <property type="taxonomic scope" value="Eukaryota"/>
</dbReference>
<dbReference type="InterPro" id="IPR001623">
    <property type="entry name" value="DnaJ_domain"/>
</dbReference>
<dbReference type="SUPFAM" id="SSF46565">
    <property type="entry name" value="Chaperone J-domain"/>
    <property type="match status" value="1"/>
</dbReference>
<proteinExistence type="predicted"/>
<dbReference type="PROSITE" id="PS50076">
    <property type="entry name" value="DNAJ_2"/>
    <property type="match status" value="1"/>
</dbReference>
<reference evidence="5" key="1">
    <citation type="submission" date="2020-05" db="UniProtKB">
        <authorList>
            <consortium name="EnsemblMetazoa"/>
        </authorList>
    </citation>
    <scope>IDENTIFICATION</scope>
    <source>
        <strain evidence="5">Aabys</strain>
    </source>
</reference>
<feature type="region of interest" description="Disordered" evidence="2">
    <location>
        <begin position="106"/>
        <end position="150"/>
    </location>
</feature>
<accession>A0A1I8MUB7</accession>
<dbReference type="Gene3D" id="3.10.660.10">
    <property type="entry name" value="DPH Zinc finger"/>
    <property type="match status" value="1"/>
</dbReference>
<dbReference type="PRINTS" id="PR00625">
    <property type="entry name" value="JDOMAIN"/>
</dbReference>
<protein>
    <recommendedName>
        <fullName evidence="4">J domain-containing protein</fullName>
    </recommendedName>
</protein>
<dbReference type="Pfam" id="PF00226">
    <property type="entry name" value="DnaJ"/>
    <property type="match status" value="1"/>
</dbReference>
<feature type="transmembrane region" description="Helical" evidence="3">
    <location>
        <begin position="26"/>
        <end position="46"/>
    </location>
</feature>
<dbReference type="InterPro" id="IPR018253">
    <property type="entry name" value="DnaJ_domain_CS"/>
</dbReference>
<organism evidence="5">
    <name type="scientific">Musca domestica</name>
    <name type="common">House fly</name>
    <dbReference type="NCBI Taxonomy" id="7370"/>
    <lineage>
        <taxon>Eukaryota</taxon>
        <taxon>Metazoa</taxon>
        <taxon>Ecdysozoa</taxon>
        <taxon>Arthropoda</taxon>
        <taxon>Hexapoda</taxon>
        <taxon>Insecta</taxon>
        <taxon>Pterygota</taxon>
        <taxon>Neoptera</taxon>
        <taxon>Endopterygota</taxon>
        <taxon>Diptera</taxon>
        <taxon>Brachycera</taxon>
        <taxon>Muscomorpha</taxon>
        <taxon>Muscoidea</taxon>
        <taxon>Muscidae</taxon>
        <taxon>Musca</taxon>
    </lineage>
</organism>
<evidence type="ECO:0000313" key="5">
    <source>
        <dbReference type="EnsemblMetazoa" id="MDOA008534-PB"/>
    </source>
</evidence>
<dbReference type="SMART" id="SM00271">
    <property type="entry name" value="DnaJ"/>
    <property type="match status" value="1"/>
</dbReference>
<name>A0A1I8MUB7_MUSDO</name>
<dbReference type="GO" id="GO:0008198">
    <property type="term" value="F:ferrous iron binding"/>
    <property type="evidence" value="ECO:0007669"/>
    <property type="project" value="TreeGrafter"/>
</dbReference>
<keyword evidence="1" id="KW-0862">Zinc</keyword>